<gene>
    <name evidence="2" type="ORF">SEMRO_104_G052850.1</name>
</gene>
<name>A0A9N8H670_9STRA</name>
<accession>A0A9N8H670</accession>
<protein>
    <submittedName>
        <fullName evidence="2">Uncharacterized protein</fullName>
    </submittedName>
</protein>
<feature type="compositionally biased region" description="Basic and acidic residues" evidence="1">
    <location>
        <begin position="24"/>
        <end position="42"/>
    </location>
</feature>
<feature type="compositionally biased region" description="Basic and acidic residues" evidence="1">
    <location>
        <begin position="483"/>
        <end position="501"/>
    </location>
</feature>
<feature type="compositionally biased region" description="Basic and acidic residues" evidence="1">
    <location>
        <begin position="516"/>
        <end position="529"/>
    </location>
</feature>
<dbReference type="AlphaFoldDB" id="A0A9N8H670"/>
<keyword evidence="3" id="KW-1185">Reference proteome</keyword>
<proteinExistence type="predicted"/>
<sequence>MRAPDPRMKKVEITGLETLRFEGVQKESLNKKSRGERNDFKKSHSLADNSNKKKFINLSVSVEEEDAGSIYSVLPSLPLVNSMTEADLRFEMKIRNPTVDTTGKTRQWLLDKLKLGTVSILKAREQVGRDRLLKVPQVGPSLTVEHLRREFFHRFPGKQKLGRGKWKDWFIIQLGVGSLCLAPPEEKLKRITRAPWSPQGSTSNTVSTCLSESTFPTLSTCTIPTFSSDEGEPKVTPFDTNTNKMVPDVSQDGTASVADSAKSRQKIHSNKNRYIKAFKVARQTAQEKEAKHSMMQVEPGNTSKANTEPAPKPFEIGAAKKLQSNKFGQLTDTAKETPYKIPYLNETIEAKANPAGYSEPPKTPVTPSNFKQQSSETPRSRRRNMGTTRERYFKSSRASRMTSCNGTGSGESQAMMGDLRKAMVEVEKKIESQKQQQESAPTEPTRAAKSSSGKRQKYFNATKSSRSKRSSFGGGESEALQESLKRAVEVEKEINQRKEEGCNLQDPTKKAPSSREALEEARKPAEKGSSRWMNNVKRARKLARNSVG</sequence>
<reference evidence="2" key="1">
    <citation type="submission" date="2020-06" db="EMBL/GenBank/DDBJ databases">
        <authorList>
            <consortium name="Plant Systems Biology data submission"/>
        </authorList>
    </citation>
    <scope>NUCLEOTIDE SEQUENCE</scope>
    <source>
        <strain evidence="2">D6</strain>
    </source>
</reference>
<feature type="region of interest" description="Disordered" evidence="1">
    <location>
        <begin position="353"/>
        <end position="414"/>
    </location>
</feature>
<evidence type="ECO:0000256" key="1">
    <source>
        <dbReference type="SAM" id="MobiDB-lite"/>
    </source>
</evidence>
<dbReference type="EMBL" id="CAICTM010000103">
    <property type="protein sequence ID" value="CAB9501282.1"/>
    <property type="molecule type" value="Genomic_DNA"/>
</dbReference>
<feature type="region of interest" description="Disordered" evidence="1">
    <location>
        <begin position="24"/>
        <end position="45"/>
    </location>
</feature>
<feature type="compositionally biased region" description="Basic residues" evidence="1">
    <location>
        <begin position="537"/>
        <end position="548"/>
    </location>
</feature>
<feature type="compositionally biased region" description="Polar residues" evidence="1">
    <location>
        <begin position="365"/>
        <end position="377"/>
    </location>
</feature>
<feature type="compositionally biased region" description="Polar residues" evidence="1">
    <location>
        <begin position="396"/>
        <end position="412"/>
    </location>
</feature>
<comment type="caution">
    <text evidence="2">The sequence shown here is derived from an EMBL/GenBank/DDBJ whole genome shotgun (WGS) entry which is preliminary data.</text>
</comment>
<evidence type="ECO:0000313" key="2">
    <source>
        <dbReference type="EMBL" id="CAB9501282.1"/>
    </source>
</evidence>
<feature type="region of interest" description="Disordered" evidence="1">
    <location>
        <begin position="226"/>
        <end position="262"/>
    </location>
</feature>
<evidence type="ECO:0000313" key="3">
    <source>
        <dbReference type="Proteomes" id="UP001153069"/>
    </source>
</evidence>
<organism evidence="2 3">
    <name type="scientific">Seminavis robusta</name>
    <dbReference type="NCBI Taxonomy" id="568900"/>
    <lineage>
        <taxon>Eukaryota</taxon>
        <taxon>Sar</taxon>
        <taxon>Stramenopiles</taxon>
        <taxon>Ochrophyta</taxon>
        <taxon>Bacillariophyta</taxon>
        <taxon>Bacillariophyceae</taxon>
        <taxon>Bacillariophycidae</taxon>
        <taxon>Naviculales</taxon>
        <taxon>Naviculaceae</taxon>
        <taxon>Seminavis</taxon>
    </lineage>
</organism>
<feature type="region of interest" description="Disordered" evidence="1">
    <location>
        <begin position="427"/>
        <end position="548"/>
    </location>
</feature>
<dbReference type="Proteomes" id="UP001153069">
    <property type="component" value="Unassembled WGS sequence"/>
</dbReference>